<evidence type="ECO:0000313" key="4">
    <source>
        <dbReference type="Proteomes" id="UP000824081"/>
    </source>
</evidence>
<dbReference type="Gene3D" id="3.40.50.1110">
    <property type="entry name" value="SGNH hydrolase"/>
    <property type="match status" value="1"/>
</dbReference>
<dbReference type="InterPro" id="IPR039329">
    <property type="entry name" value="SIAE"/>
</dbReference>
<dbReference type="GO" id="GO:0005975">
    <property type="term" value="P:carbohydrate metabolic process"/>
    <property type="evidence" value="ECO:0007669"/>
    <property type="project" value="TreeGrafter"/>
</dbReference>
<evidence type="ECO:0000256" key="1">
    <source>
        <dbReference type="ARBA" id="ARBA00022801"/>
    </source>
</evidence>
<proteinExistence type="predicted"/>
<comment type="caution">
    <text evidence="3">The sequence shown here is derived from an EMBL/GenBank/DDBJ whole genome shotgun (WGS) entry which is preliminary data.</text>
</comment>
<evidence type="ECO:0000313" key="3">
    <source>
        <dbReference type="EMBL" id="HIU59470.1"/>
    </source>
</evidence>
<reference evidence="3" key="1">
    <citation type="submission" date="2020-10" db="EMBL/GenBank/DDBJ databases">
        <authorList>
            <person name="Gilroy R."/>
        </authorList>
    </citation>
    <scope>NUCLEOTIDE SEQUENCE</scope>
    <source>
        <strain evidence="3">11687</strain>
    </source>
</reference>
<gene>
    <name evidence="3" type="ORF">IAC57_05135</name>
</gene>
<dbReference type="PANTHER" id="PTHR22901:SF0">
    <property type="entry name" value="SIALATE O-ACETYLESTERASE"/>
    <property type="match status" value="1"/>
</dbReference>
<dbReference type="EMBL" id="DVMZ01000136">
    <property type="protein sequence ID" value="HIU59470.1"/>
    <property type="molecule type" value="Genomic_DNA"/>
</dbReference>
<reference evidence="3" key="2">
    <citation type="journal article" date="2021" name="PeerJ">
        <title>Extensive microbial diversity within the chicken gut microbiome revealed by metagenomics and culture.</title>
        <authorList>
            <person name="Gilroy R."/>
            <person name="Ravi A."/>
            <person name="Getino M."/>
            <person name="Pursley I."/>
            <person name="Horton D.L."/>
            <person name="Alikhan N.F."/>
            <person name="Baker D."/>
            <person name="Gharbi K."/>
            <person name="Hall N."/>
            <person name="Watson M."/>
            <person name="Adriaenssens E.M."/>
            <person name="Foster-Nyarko E."/>
            <person name="Jarju S."/>
            <person name="Secka A."/>
            <person name="Antonio M."/>
            <person name="Oren A."/>
            <person name="Chaudhuri R.R."/>
            <person name="La Ragione R."/>
            <person name="Hildebrand F."/>
            <person name="Pallen M.J."/>
        </authorList>
    </citation>
    <scope>NUCLEOTIDE SEQUENCE</scope>
    <source>
        <strain evidence="3">11687</strain>
    </source>
</reference>
<dbReference type="InterPro" id="IPR005181">
    <property type="entry name" value="SASA"/>
</dbReference>
<dbReference type="SUPFAM" id="SSF52266">
    <property type="entry name" value="SGNH hydrolase"/>
    <property type="match status" value="1"/>
</dbReference>
<feature type="domain" description="Sialate O-acetylesterase" evidence="2">
    <location>
        <begin position="80"/>
        <end position="310"/>
    </location>
</feature>
<dbReference type="PANTHER" id="PTHR22901">
    <property type="entry name" value="SIALATE O-ACETYLESTERASE"/>
    <property type="match status" value="1"/>
</dbReference>
<dbReference type="Proteomes" id="UP000824081">
    <property type="component" value="Unassembled WGS sequence"/>
</dbReference>
<dbReference type="AlphaFoldDB" id="A0A9D1MFJ9"/>
<name>A0A9D1MFJ9_9FIRM</name>
<accession>A0A9D1MFJ9</accession>
<organism evidence="3 4">
    <name type="scientific">Candidatus Scatosoma pullistercoris</name>
    <dbReference type="NCBI Taxonomy" id="2840934"/>
    <lineage>
        <taxon>Bacteria</taxon>
        <taxon>Bacillati</taxon>
        <taxon>Bacillota</taxon>
        <taxon>Clostridia</taxon>
        <taxon>Candidatus Scatosoma</taxon>
    </lineage>
</organism>
<dbReference type="GO" id="GO:0001681">
    <property type="term" value="F:sialate O-acetylesterase activity"/>
    <property type="evidence" value="ECO:0007669"/>
    <property type="project" value="InterPro"/>
</dbReference>
<evidence type="ECO:0000259" key="2">
    <source>
        <dbReference type="Pfam" id="PF03629"/>
    </source>
</evidence>
<keyword evidence="1" id="KW-0378">Hydrolase</keyword>
<dbReference type="Pfam" id="PF03629">
    <property type="entry name" value="SASA"/>
    <property type="match status" value="1"/>
</dbReference>
<sequence length="332" mass="37653">MKLNKIFSDGAVIPFGKPFKIYGESDGETIVSFHGTKRAAYPEKGVFSAEFPPMPCGGPFTIEVSCGEEKAVSRNVYIGKVYLIAGQSNVMFKTKECLDDWSDAADDKLLRSFFADHILFYDGDIDRFRASDGWIPCRRDCIPDWTALSFFIGRELRKKSDAAVGMINCYEGASVIQSWLPETAFENGRFDLKREEMHPDHFDYDIWNARSMLYRKTFGQIKPYAVNGIIWYQGESNTTVKESEIYADELKFLADSWRKDLGDENMPFILVQIADFDGRKDKGWRGIQKAQKKAAEIIRGAKLVVSKDVCSSAGIHPPEKKELAKRIAQILE</sequence>
<dbReference type="InterPro" id="IPR036514">
    <property type="entry name" value="SGNH_hydro_sf"/>
</dbReference>
<protein>
    <recommendedName>
        <fullName evidence="2">Sialate O-acetylesterase domain-containing protein</fullName>
    </recommendedName>
</protein>